<dbReference type="AlphaFoldDB" id="A0A1D2J8H7"/>
<protein>
    <submittedName>
        <fullName evidence="2">Uncharacterized protein</fullName>
    </submittedName>
</protein>
<evidence type="ECO:0000313" key="3">
    <source>
        <dbReference type="Proteomes" id="UP000242814"/>
    </source>
</evidence>
<evidence type="ECO:0000313" key="2">
    <source>
        <dbReference type="EMBL" id="ODH19869.1"/>
    </source>
</evidence>
<comment type="caution">
    <text evidence="2">The sequence shown here is derived from an EMBL/GenBank/DDBJ whole genome shotgun (WGS) entry which is preliminary data.</text>
</comment>
<dbReference type="EMBL" id="LZYO01000304">
    <property type="protein sequence ID" value="ODH19869.1"/>
    <property type="molecule type" value="Genomic_DNA"/>
</dbReference>
<name>A0A1D2J8H7_PARBR</name>
<feature type="compositionally biased region" description="Polar residues" evidence="1">
    <location>
        <begin position="43"/>
        <end position="52"/>
    </location>
</feature>
<accession>A0A1D2J8H7</accession>
<proteinExistence type="predicted"/>
<organism evidence="2 3">
    <name type="scientific">Paracoccidioides brasiliensis</name>
    <dbReference type="NCBI Taxonomy" id="121759"/>
    <lineage>
        <taxon>Eukaryota</taxon>
        <taxon>Fungi</taxon>
        <taxon>Dikarya</taxon>
        <taxon>Ascomycota</taxon>
        <taxon>Pezizomycotina</taxon>
        <taxon>Eurotiomycetes</taxon>
        <taxon>Eurotiomycetidae</taxon>
        <taxon>Onygenales</taxon>
        <taxon>Ajellomycetaceae</taxon>
        <taxon>Paracoccidioides</taxon>
    </lineage>
</organism>
<gene>
    <name evidence="2" type="ORF">ACO22_06073</name>
</gene>
<feature type="compositionally biased region" description="Basic and acidic residues" evidence="1">
    <location>
        <begin position="82"/>
        <end position="94"/>
    </location>
</feature>
<dbReference type="VEuPathDB" id="FungiDB:PABG_11805"/>
<feature type="region of interest" description="Disordered" evidence="1">
    <location>
        <begin position="43"/>
        <end position="103"/>
    </location>
</feature>
<evidence type="ECO:0000256" key="1">
    <source>
        <dbReference type="SAM" id="MobiDB-lite"/>
    </source>
</evidence>
<reference evidence="2 3" key="1">
    <citation type="submission" date="2016-06" db="EMBL/GenBank/DDBJ databases">
        <authorList>
            <person name="Kjaerup R.B."/>
            <person name="Dalgaard T.S."/>
            <person name="Juul-Madsen H.R."/>
        </authorList>
    </citation>
    <scope>NUCLEOTIDE SEQUENCE [LARGE SCALE GENOMIC DNA]</scope>
    <source>
        <strain evidence="2 3">Pb300</strain>
    </source>
</reference>
<dbReference type="Proteomes" id="UP000242814">
    <property type="component" value="Unassembled WGS sequence"/>
</dbReference>
<sequence>MTDITDFSLIGNRLIGDVLADEELRLEDIKICNGRDGHIIRSGPTTSDSTWWSRALPDAGLDDDESEDPASFGYTEIEGDGITDKGLHETREERHDEEDADEEWRSRINNWIDAGHQSWPQIPTVMVPIRLRDLLWERRLQQTTANL</sequence>